<dbReference type="Pfam" id="PF12822">
    <property type="entry name" value="ECF_trnsprt"/>
    <property type="match status" value="1"/>
</dbReference>
<accession>A0ABY1ACN4</accession>
<evidence type="ECO:0000256" key="1">
    <source>
        <dbReference type="SAM" id="Phobius"/>
    </source>
</evidence>
<evidence type="ECO:0000313" key="2">
    <source>
        <dbReference type="EMBL" id="SEM82922.1"/>
    </source>
</evidence>
<proteinExistence type="predicted"/>
<evidence type="ECO:0000313" key="3">
    <source>
        <dbReference type="Proteomes" id="UP000182089"/>
    </source>
</evidence>
<reference evidence="2 3" key="1">
    <citation type="submission" date="2016-10" db="EMBL/GenBank/DDBJ databases">
        <authorList>
            <person name="Varghese N."/>
            <person name="Submissions S."/>
        </authorList>
    </citation>
    <scope>NUCLEOTIDE SEQUENCE [LARGE SCALE GENOMIC DNA]</scope>
    <source>
        <strain evidence="2 3">WC1T17</strain>
    </source>
</reference>
<keyword evidence="1" id="KW-1133">Transmembrane helix</keyword>
<name>A0ABY1ACN4_9LACO</name>
<keyword evidence="1" id="KW-0472">Membrane</keyword>
<feature type="transmembrane region" description="Helical" evidence="1">
    <location>
        <begin position="123"/>
        <end position="144"/>
    </location>
</feature>
<gene>
    <name evidence="2" type="ORF">SAMN05216431_1103</name>
</gene>
<dbReference type="EMBL" id="FOCC01000010">
    <property type="protein sequence ID" value="SEM82922.1"/>
    <property type="molecule type" value="Genomic_DNA"/>
</dbReference>
<protein>
    <submittedName>
        <fullName evidence="2">Uncharacterized membrane protein</fullName>
    </submittedName>
</protein>
<organism evidence="2 3">
    <name type="scientific">Ligilactobacillus ruminis</name>
    <dbReference type="NCBI Taxonomy" id="1623"/>
    <lineage>
        <taxon>Bacteria</taxon>
        <taxon>Bacillati</taxon>
        <taxon>Bacillota</taxon>
        <taxon>Bacilli</taxon>
        <taxon>Lactobacillales</taxon>
        <taxon>Lactobacillaceae</taxon>
        <taxon>Ligilactobacillus</taxon>
    </lineage>
</organism>
<feature type="transmembrane region" description="Helical" evidence="1">
    <location>
        <begin position="94"/>
        <end position="111"/>
    </location>
</feature>
<dbReference type="Proteomes" id="UP000182089">
    <property type="component" value="Unassembled WGS sequence"/>
</dbReference>
<dbReference type="Gene3D" id="1.10.1760.20">
    <property type="match status" value="1"/>
</dbReference>
<comment type="caution">
    <text evidence="2">The sequence shown here is derived from an EMBL/GenBank/DDBJ whole genome shotgun (WGS) entry which is preliminary data.</text>
</comment>
<sequence>MSITKNKTFRMVLDSLLCAIIIVQNFVPFFGYIPLGPLNLTTLHLTVIVAALVLGPFDGALVGGVWGLVCFIRAFIWPTSPLATIVFVNPLVSVVPRILIGVVSGYVFMWLRNKIKLSGAMMIASLLGALTNTILVLGLIFLFYRGQAQVLYAVNVAALLPYLEGVVVTNGIPEAIMAAVICPIISLPLLKRYQR</sequence>
<dbReference type="InterPro" id="IPR024529">
    <property type="entry name" value="ECF_trnsprt_substrate-spec"/>
</dbReference>
<feature type="transmembrane region" description="Helical" evidence="1">
    <location>
        <begin position="12"/>
        <end position="32"/>
    </location>
</feature>
<keyword evidence="1" id="KW-0812">Transmembrane</keyword>
<feature type="transmembrane region" description="Helical" evidence="1">
    <location>
        <begin position="171"/>
        <end position="190"/>
    </location>
</feature>